<dbReference type="OMA" id="PHTHFTE"/>
<dbReference type="PaxDb" id="3708-A0A078GJ58"/>
<dbReference type="AlphaFoldDB" id="A0A078GJ58"/>
<dbReference type="STRING" id="3708.A0A078GJ58"/>
<dbReference type="EMBL" id="LK032171">
    <property type="protein sequence ID" value="CDY25227.1"/>
    <property type="molecule type" value="Genomic_DNA"/>
</dbReference>
<name>A0A078GJ58_BRANA</name>
<keyword evidence="2" id="KW-1185">Reference proteome</keyword>
<dbReference type="Proteomes" id="UP000028999">
    <property type="component" value="Unassembled WGS sequence"/>
</dbReference>
<proteinExistence type="predicted"/>
<sequence length="72" mass="8446">MYYYWFCAVFHFRMKHLALDFHFVRENVQIGALRVTHVSTRDQLADALTKPLPHTHFTELISKIGVVSLLQS</sequence>
<reference evidence="1 2" key="1">
    <citation type="journal article" date="2014" name="Science">
        <title>Plant genetics. Early allopolyploid evolution in the post-Neolithic Brassica napus oilseed genome.</title>
        <authorList>
            <person name="Chalhoub B."/>
            <person name="Denoeud F."/>
            <person name="Liu S."/>
            <person name="Parkin I.A."/>
            <person name="Tang H."/>
            <person name="Wang X."/>
            <person name="Chiquet J."/>
            <person name="Belcram H."/>
            <person name="Tong C."/>
            <person name="Samans B."/>
            <person name="Correa M."/>
            <person name="Da Silva C."/>
            <person name="Just J."/>
            <person name="Falentin C."/>
            <person name="Koh C.S."/>
            <person name="Le Clainche I."/>
            <person name="Bernard M."/>
            <person name="Bento P."/>
            <person name="Noel B."/>
            <person name="Labadie K."/>
            <person name="Alberti A."/>
            <person name="Charles M."/>
            <person name="Arnaud D."/>
            <person name="Guo H."/>
            <person name="Daviaud C."/>
            <person name="Alamery S."/>
            <person name="Jabbari K."/>
            <person name="Zhao M."/>
            <person name="Edger P.P."/>
            <person name="Chelaifa H."/>
            <person name="Tack D."/>
            <person name="Lassalle G."/>
            <person name="Mestiri I."/>
            <person name="Schnel N."/>
            <person name="Le Paslier M.C."/>
            <person name="Fan G."/>
            <person name="Renault V."/>
            <person name="Bayer P.E."/>
            <person name="Golicz A.A."/>
            <person name="Manoli S."/>
            <person name="Lee T.H."/>
            <person name="Thi V.H."/>
            <person name="Chalabi S."/>
            <person name="Hu Q."/>
            <person name="Fan C."/>
            <person name="Tollenaere R."/>
            <person name="Lu Y."/>
            <person name="Battail C."/>
            <person name="Shen J."/>
            <person name="Sidebottom C.H."/>
            <person name="Wang X."/>
            <person name="Canaguier A."/>
            <person name="Chauveau A."/>
            <person name="Berard A."/>
            <person name="Deniot G."/>
            <person name="Guan M."/>
            <person name="Liu Z."/>
            <person name="Sun F."/>
            <person name="Lim Y.P."/>
            <person name="Lyons E."/>
            <person name="Town C.D."/>
            <person name="Bancroft I."/>
            <person name="Wang X."/>
            <person name="Meng J."/>
            <person name="Ma J."/>
            <person name="Pires J.C."/>
            <person name="King G.J."/>
            <person name="Brunel D."/>
            <person name="Delourme R."/>
            <person name="Renard M."/>
            <person name="Aury J.M."/>
            <person name="Adams K.L."/>
            <person name="Batley J."/>
            <person name="Snowdon R.J."/>
            <person name="Tost J."/>
            <person name="Edwards D."/>
            <person name="Zhou Y."/>
            <person name="Hua W."/>
            <person name="Sharpe A.G."/>
            <person name="Paterson A.H."/>
            <person name="Guan C."/>
            <person name="Wincker P."/>
        </authorList>
    </citation>
    <scope>NUCLEOTIDE SEQUENCE [LARGE SCALE GENOMIC DNA]</scope>
    <source>
        <strain evidence="2">cv. Darmor-bzh</strain>
    </source>
</reference>
<evidence type="ECO:0000313" key="1">
    <source>
        <dbReference type="EMBL" id="CDY25227.1"/>
    </source>
</evidence>
<protein>
    <submittedName>
        <fullName evidence="1">BnaC02g30030D protein</fullName>
    </submittedName>
</protein>
<dbReference type="Gramene" id="CDY25227">
    <property type="protein sequence ID" value="CDY25227"/>
    <property type="gene ID" value="GSBRNA2T00029208001"/>
</dbReference>
<accession>A0A078GJ58</accession>
<dbReference type="CDD" id="cd09272">
    <property type="entry name" value="RNase_HI_RT_Ty1"/>
    <property type="match status" value="1"/>
</dbReference>
<evidence type="ECO:0000313" key="2">
    <source>
        <dbReference type="Proteomes" id="UP000028999"/>
    </source>
</evidence>
<gene>
    <name evidence="1" type="primary">BnaC02g30030D</name>
    <name evidence="1" type="ORF">GSBRNA2T00029208001</name>
</gene>
<organism evidence="1 2">
    <name type="scientific">Brassica napus</name>
    <name type="common">Rape</name>
    <dbReference type="NCBI Taxonomy" id="3708"/>
    <lineage>
        <taxon>Eukaryota</taxon>
        <taxon>Viridiplantae</taxon>
        <taxon>Streptophyta</taxon>
        <taxon>Embryophyta</taxon>
        <taxon>Tracheophyta</taxon>
        <taxon>Spermatophyta</taxon>
        <taxon>Magnoliopsida</taxon>
        <taxon>eudicotyledons</taxon>
        <taxon>Gunneridae</taxon>
        <taxon>Pentapetalae</taxon>
        <taxon>rosids</taxon>
        <taxon>malvids</taxon>
        <taxon>Brassicales</taxon>
        <taxon>Brassicaceae</taxon>
        <taxon>Brassiceae</taxon>
        <taxon>Brassica</taxon>
    </lineage>
</organism>